<keyword evidence="2" id="KW-1185">Reference proteome</keyword>
<reference evidence="1 2" key="1">
    <citation type="submission" date="2016-10" db="EMBL/GenBank/DDBJ databases">
        <authorList>
            <person name="de Groot N.N."/>
        </authorList>
    </citation>
    <scope>NUCLEOTIDE SEQUENCE [LARGE SCALE GENOMIC DNA]</scope>
    <source>
        <strain evidence="1 2">DSM 23042</strain>
    </source>
</reference>
<dbReference type="STRING" id="641238.SAMN04490244_101256"/>
<dbReference type="RefSeq" id="WP_092687182.1">
    <property type="nucleotide sequence ID" value="NZ_FOGU01000001.1"/>
</dbReference>
<dbReference type="AlphaFoldDB" id="A0A1H9PMZ1"/>
<gene>
    <name evidence="1" type="ORF">SAMN04490244_101256</name>
</gene>
<proteinExistence type="predicted"/>
<protein>
    <submittedName>
        <fullName evidence="1">Uncharacterized protein</fullName>
    </submittedName>
</protein>
<dbReference type="EMBL" id="FOGU01000001">
    <property type="protein sequence ID" value="SER49450.1"/>
    <property type="molecule type" value="Genomic_DNA"/>
</dbReference>
<name>A0A1H9PMZ1_9RHOB</name>
<accession>A0A1H9PMZ1</accession>
<sequence>MSAPQFGLSASGSNPKFTSRNTLELAVQAVVDRLQESIDNTALAVGIGSGTVYTSAADGIAGTSDGEVFLATVSNQLVAYLNDEGSESELAKLPTQTSVDSLLQALARKFDTPDGLFQNTSLGYGGGIFGVSEGDFIEYGRFRAKVAASDAQPISDDAVNGYHKITAGGVKLRVVPDVTGYSVPAFGGYTAAAVNAAIAASELDGGTRGSVDVWVPNGNYVLEATTVSIPIGVGFVAASGALFTYNGTGAAIEAFGDGQTGTRRMVLPNIERDQNTGTDQPDWDAGTDSTSVGVQLNALHYEQVHLRAIRGFYIGLELKALDKTPSGNSQNMVCNTIHLGQIINNQRGIAFTYNATGGVQGVNQNTLIGGVIRIDAAWDTEPDRYGFYMPDQENNGNTFIGTNLEDFSGSADAEIAIYCNSTNNVFLNTRFENGGAGSIEFGPQGVNNTLICSLDDPTVDGPFEDIVNDNGFGNKYITNDVIASRKFKLDFNTGQILFGNGNDVASYPLRAYGSDGIWLGDSLHKRARYYGSVRQESYEVTSGNFWDRDQDFVILNNATGENILGSAAGRTDVNGLVTVIDVNGNCTLKHASSPSSGDIVTKSAADIAMVAMQPVQFMLYNGIYYQV</sequence>
<organism evidence="1 2">
    <name type="scientific">Tranquillimonas rosea</name>
    <dbReference type="NCBI Taxonomy" id="641238"/>
    <lineage>
        <taxon>Bacteria</taxon>
        <taxon>Pseudomonadati</taxon>
        <taxon>Pseudomonadota</taxon>
        <taxon>Alphaproteobacteria</taxon>
        <taxon>Rhodobacterales</taxon>
        <taxon>Roseobacteraceae</taxon>
        <taxon>Tranquillimonas</taxon>
    </lineage>
</organism>
<dbReference type="Proteomes" id="UP000198885">
    <property type="component" value="Unassembled WGS sequence"/>
</dbReference>
<evidence type="ECO:0000313" key="1">
    <source>
        <dbReference type="EMBL" id="SER49450.1"/>
    </source>
</evidence>
<evidence type="ECO:0000313" key="2">
    <source>
        <dbReference type="Proteomes" id="UP000198885"/>
    </source>
</evidence>